<feature type="transmembrane region" description="Helical" evidence="5">
    <location>
        <begin position="52"/>
        <end position="77"/>
    </location>
</feature>
<reference evidence="6 7" key="2">
    <citation type="journal article" date="2010" name="Nucleic Acids Res.">
        <title>BeetleBase in 2010: revisions to provide comprehensive genomic information for Tribolium castaneum.</title>
        <authorList>
            <person name="Kim H.S."/>
            <person name="Murphy T."/>
            <person name="Xia J."/>
            <person name="Caragea D."/>
            <person name="Park Y."/>
            <person name="Beeman R.W."/>
            <person name="Lorenzen M.D."/>
            <person name="Butcher S."/>
            <person name="Manak J.R."/>
            <person name="Brown S.J."/>
        </authorList>
    </citation>
    <scope>GENOME REANNOTATION</scope>
    <source>
        <strain evidence="6 7">Georgia GA2</strain>
    </source>
</reference>
<dbReference type="FunFam" id="1.10.1450.10:FF:000035">
    <property type="entry name" value="Tetraspanin"/>
    <property type="match status" value="1"/>
</dbReference>
<dbReference type="PRINTS" id="PR00259">
    <property type="entry name" value="TMFOUR"/>
</dbReference>
<feature type="transmembrane region" description="Helical" evidence="5">
    <location>
        <begin position="234"/>
        <end position="257"/>
    </location>
</feature>
<evidence type="ECO:0000313" key="7">
    <source>
        <dbReference type="Proteomes" id="UP000007266"/>
    </source>
</evidence>
<dbReference type="eggNOG" id="KOG3882">
    <property type="taxonomic scope" value="Eukaryota"/>
</dbReference>
<dbReference type="EMBL" id="KQ971372">
    <property type="protein sequence ID" value="EFA09728.2"/>
    <property type="molecule type" value="Genomic_DNA"/>
</dbReference>
<evidence type="ECO:0000256" key="2">
    <source>
        <dbReference type="ARBA" id="ARBA00022692"/>
    </source>
</evidence>
<dbReference type="PANTHER" id="PTHR19282">
    <property type="entry name" value="TETRASPANIN"/>
    <property type="match status" value="1"/>
</dbReference>
<name>D6WZC0_TRICA</name>
<feature type="transmembrane region" description="Helical" evidence="5">
    <location>
        <begin position="12"/>
        <end position="32"/>
    </location>
</feature>
<dbReference type="SUPFAM" id="SSF48652">
    <property type="entry name" value="Tetraspanin"/>
    <property type="match status" value="2"/>
</dbReference>
<dbReference type="AlphaFoldDB" id="D6WZC0"/>
<dbReference type="InterPro" id="IPR008952">
    <property type="entry name" value="Tetraspanin_EC2_sf"/>
</dbReference>
<dbReference type="Proteomes" id="UP000007266">
    <property type="component" value="Linkage group 9"/>
</dbReference>
<dbReference type="Pfam" id="PF00335">
    <property type="entry name" value="Tetraspanin"/>
    <property type="match status" value="2"/>
</dbReference>
<dbReference type="GO" id="GO:0005886">
    <property type="term" value="C:plasma membrane"/>
    <property type="evidence" value="ECO:0000318"/>
    <property type="project" value="GO_Central"/>
</dbReference>
<feature type="transmembrane region" description="Helical" evidence="5">
    <location>
        <begin position="277"/>
        <end position="301"/>
    </location>
</feature>
<reference evidence="6 7" key="1">
    <citation type="journal article" date="2008" name="Nature">
        <title>The genome of the model beetle and pest Tribolium castaneum.</title>
        <authorList>
            <consortium name="Tribolium Genome Sequencing Consortium"/>
            <person name="Richards S."/>
            <person name="Gibbs R.A."/>
            <person name="Weinstock G.M."/>
            <person name="Brown S.J."/>
            <person name="Denell R."/>
            <person name="Beeman R.W."/>
            <person name="Gibbs R."/>
            <person name="Beeman R.W."/>
            <person name="Brown S.J."/>
            <person name="Bucher G."/>
            <person name="Friedrich M."/>
            <person name="Grimmelikhuijzen C.J."/>
            <person name="Klingler M."/>
            <person name="Lorenzen M."/>
            <person name="Richards S."/>
            <person name="Roth S."/>
            <person name="Schroder R."/>
            <person name="Tautz D."/>
            <person name="Zdobnov E.M."/>
            <person name="Muzny D."/>
            <person name="Gibbs R.A."/>
            <person name="Weinstock G.M."/>
            <person name="Attaway T."/>
            <person name="Bell S."/>
            <person name="Buhay C.J."/>
            <person name="Chandrabose M.N."/>
            <person name="Chavez D."/>
            <person name="Clerk-Blankenburg K.P."/>
            <person name="Cree A."/>
            <person name="Dao M."/>
            <person name="Davis C."/>
            <person name="Chacko J."/>
            <person name="Dinh H."/>
            <person name="Dugan-Rocha S."/>
            <person name="Fowler G."/>
            <person name="Garner T.T."/>
            <person name="Garnes J."/>
            <person name="Gnirke A."/>
            <person name="Hawes A."/>
            <person name="Hernandez J."/>
            <person name="Hines S."/>
            <person name="Holder M."/>
            <person name="Hume J."/>
            <person name="Jhangiani S.N."/>
            <person name="Joshi V."/>
            <person name="Khan Z.M."/>
            <person name="Jackson L."/>
            <person name="Kovar C."/>
            <person name="Kowis A."/>
            <person name="Lee S."/>
            <person name="Lewis L.R."/>
            <person name="Margolis J."/>
            <person name="Morgan M."/>
            <person name="Nazareth L.V."/>
            <person name="Nguyen N."/>
            <person name="Okwuonu G."/>
            <person name="Parker D."/>
            <person name="Richards S."/>
            <person name="Ruiz S.J."/>
            <person name="Santibanez J."/>
            <person name="Savard J."/>
            <person name="Scherer S.E."/>
            <person name="Schneider B."/>
            <person name="Sodergren E."/>
            <person name="Tautz D."/>
            <person name="Vattahil S."/>
            <person name="Villasana D."/>
            <person name="White C.S."/>
            <person name="Wright R."/>
            <person name="Park Y."/>
            <person name="Beeman R.W."/>
            <person name="Lord J."/>
            <person name="Oppert B."/>
            <person name="Lorenzen M."/>
            <person name="Brown S."/>
            <person name="Wang L."/>
            <person name="Savard J."/>
            <person name="Tautz D."/>
            <person name="Richards S."/>
            <person name="Weinstock G."/>
            <person name="Gibbs R.A."/>
            <person name="Liu Y."/>
            <person name="Worley K."/>
            <person name="Weinstock G."/>
            <person name="Elsik C.G."/>
            <person name="Reese J.T."/>
            <person name="Elhaik E."/>
            <person name="Landan G."/>
            <person name="Graur D."/>
            <person name="Arensburger P."/>
            <person name="Atkinson P."/>
            <person name="Beeman R.W."/>
            <person name="Beidler J."/>
            <person name="Brown S.J."/>
            <person name="Demuth J.P."/>
            <person name="Drury D.W."/>
            <person name="Du Y.Z."/>
            <person name="Fujiwara H."/>
            <person name="Lorenzen M."/>
            <person name="Maselli V."/>
            <person name="Osanai M."/>
            <person name="Park Y."/>
            <person name="Robertson H.M."/>
            <person name="Tu Z."/>
            <person name="Wang J.J."/>
            <person name="Wang S."/>
            <person name="Richards S."/>
            <person name="Song H."/>
            <person name="Zhang L."/>
            <person name="Sodergren E."/>
            <person name="Werner D."/>
            <person name="Stanke M."/>
            <person name="Morgenstern B."/>
            <person name="Solovyev V."/>
            <person name="Kosarev P."/>
            <person name="Brown G."/>
            <person name="Chen H.C."/>
            <person name="Ermolaeva O."/>
            <person name="Hlavina W."/>
            <person name="Kapustin Y."/>
            <person name="Kiryutin B."/>
            <person name="Kitts P."/>
            <person name="Maglott D."/>
            <person name="Pruitt K."/>
            <person name="Sapojnikov V."/>
            <person name="Souvorov A."/>
            <person name="Mackey A.J."/>
            <person name="Waterhouse R.M."/>
            <person name="Wyder S."/>
            <person name="Zdobnov E.M."/>
            <person name="Zdobnov E.M."/>
            <person name="Wyder S."/>
            <person name="Kriventseva E.V."/>
            <person name="Kadowaki T."/>
            <person name="Bork P."/>
            <person name="Aranda M."/>
            <person name="Bao R."/>
            <person name="Beermann A."/>
            <person name="Berns N."/>
            <person name="Bolognesi R."/>
            <person name="Bonneton F."/>
            <person name="Bopp D."/>
            <person name="Brown S.J."/>
            <person name="Bucher G."/>
            <person name="Butts T."/>
            <person name="Chaumot A."/>
            <person name="Denell R.E."/>
            <person name="Ferrier D.E."/>
            <person name="Friedrich M."/>
            <person name="Gordon C.M."/>
            <person name="Jindra M."/>
            <person name="Klingler M."/>
            <person name="Lan Q."/>
            <person name="Lattorff H.M."/>
            <person name="Laudet V."/>
            <person name="von Levetsow C."/>
            <person name="Liu Z."/>
            <person name="Lutz R."/>
            <person name="Lynch J.A."/>
            <person name="da Fonseca R.N."/>
            <person name="Posnien N."/>
            <person name="Reuter R."/>
            <person name="Roth S."/>
            <person name="Savard J."/>
            <person name="Schinko J.B."/>
            <person name="Schmitt C."/>
            <person name="Schoppmeier M."/>
            <person name="Schroder R."/>
            <person name="Shippy T.D."/>
            <person name="Simonnet F."/>
            <person name="Marques-Souza H."/>
            <person name="Tautz D."/>
            <person name="Tomoyasu Y."/>
            <person name="Trauner J."/>
            <person name="Van der Zee M."/>
            <person name="Vervoort M."/>
            <person name="Wittkopp N."/>
            <person name="Wimmer E.A."/>
            <person name="Yang X."/>
            <person name="Jones A.K."/>
            <person name="Sattelle D.B."/>
            <person name="Ebert P.R."/>
            <person name="Nelson D."/>
            <person name="Scott J.G."/>
            <person name="Beeman R.W."/>
            <person name="Muthukrishnan S."/>
            <person name="Kramer K.J."/>
            <person name="Arakane Y."/>
            <person name="Beeman R.W."/>
            <person name="Zhu Q."/>
            <person name="Hogenkamp D."/>
            <person name="Dixit R."/>
            <person name="Oppert B."/>
            <person name="Jiang H."/>
            <person name="Zou Z."/>
            <person name="Marshall J."/>
            <person name="Elpidina E."/>
            <person name="Vinokurov K."/>
            <person name="Oppert C."/>
            <person name="Zou Z."/>
            <person name="Evans J."/>
            <person name="Lu Z."/>
            <person name="Zhao P."/>
            <person name="Sumathipala N."/>
            <person name="Altincicek B."/>
            <person name="Vilcinskas A."/>
            <person name="Williams M."/>
            <person name="Hultmark D."/>
            <person name="Hetru C."/>
            <person name="Jiang H."/>
            <person name="Grimmelikhuijzen C.J."/>
            <person name="Hauser F."/>
            <person name="Cazzamali G."/>
            <person name="Williamson M."/>
            <person name="Park Y."/>
            <person name="Li B."/>
            <person name="Tanaka Y."/>
            <person name="Predel R."/>
            <person name="Neupert S."/>
            <person name="Schachtner J."/>
            <person name="Verleyen P."/>
            <person name="Raible F."/>
            <person name="Bork P."/>
            <person name="Friedrich M."/>
            <person name="Walden K.K."/>
            <person name="Robertson H.M."/>
            <person name="Angeli S."/>
            <person name="Foret S."/>
            <person name="Bucher G."/>
            <person name="Schuetz S."/>
            <person name="Maleszka R."/>
            <person name="Wimmer E.A."/>
            <person name="Beeman R.W."/>
            <person name="Lorenzen M."/>
            <person name="Tomoyasu Y."/>
            <person name="Miller S.C."/>
            <person name="Grossmann D."/>
            <person name="Bucher G."/>
        </authorList>
    </citation>
    <scope>NUCLEOTIDE SEQUENCE [LARGE SCALE GENOMIC DNA]</scope>
    <source>
        <strain evidence="6 7">Georgia GA2</strain>
    </source>
</reference>
<comment type="subcellular location">
    <subcellularLocation>
        <location evidence="1">Membrane</location>
        <topology evidence="1">Multi-pass membrane protein</topology>
    </subcellularLocation>
</comment>
<accession>D6WZC0</accession>
<organism evidence="6 7">
    <name type="scientific">Tribolium castaneum</name>
    <name type="common">Red flour beetle</name>
    <dbReference type="NCBI Taxonomy" id="7070"/>
    <lineage>
        <taxon>Eukaryota</taxon>
        <taxon>Metazoa</taxon>
        <taxon>Ecdysozoa</taxon>
        <taxon>Arthropoda</taxon>
        <taxon>Hexapoda</taxon>
        <taxon>Insecta</taxon>
        <taxon>Pterygota</taxon>
        <taxon>Neoptera</taxon>
        <taxon>Endopterygota</taxon>
        <taxon>Coleoptera</taxon>
        <taxon>Polyphaga</taxon>
        <taxon>Cucujiformia</taxon>
        <taxon>Tenebrionidae</taxon>
        <taxon>Tenebrionidae incertae sedis</taxon>
        <taxon>Tribolium</taxon>
    </lineage>
</organism>
<dbReference type="InterPro" id="IPR018499">
    <property type="entry name" value="Tetraspanin/Peripherin"/>
</dbReference>
<keyword evidence="7" id="KW-1185">Reference proteome</keyword>
<feature type="transmembrane region" description="Helical" evidence="5">
    <location>
        <begin position="308"/>
        <end position="331"/>
    </location>
</feature>
<feature type="transmembrane region" description="Helical" evidence="5">
    <location>
        <begin position="193"/>
        <end position="213"/>
    </location>
</feature>
<keyword evidence="3 5" id="KW-1133">Transmembrane helix</keyword>
<gene>
    <name evidence="6" type="primary">AUGUSTUS-3.0.2_11861</name>
    <name evidence="6" type="ORF">TcasGA2_TC011861</name>
</gene>
<keyword evidence="4 5" id="KW-0472">Membrane</keyword>
<evidence type="ECO:0000256" key="1">
    <source>
        <dbReference type="ARBA" id="ARBA00004141"/>
    </source>
</evidence>
<feature type="transmembrane region" description="Helical" evidence="5">
    <location>
        <begin position="84"/>
        <end position="106"/>
    </location>
</feature>
<feature type="transmembrane region" description="Helical" evidence="5">
    <location>
        <begin position="421"/>
        <end position="444"/>
    </location>
</feature>
<evidence type="ECO:0000256" key="4">
    <source>
        <dbReference type="ARBA" id="ARBA00023136"/>
    </source>
</evidence>
<dbReference type="PANTHER" id="PTHR19282:SF521">
    <property type="entry name" value="IP01817P-RELATED"/>
    <property type="match status" value="1"/>
</dbReference>
<protein>
    <submittedName>
        <fullName evidence="6">Uncharacterized protein</fullName>
    </submittedName>
</protein>
<sequence length="457" mass="50368">MCFSDNIKFAASAFNTIFILIGGALLSIGIIYKLSFDQLFQVIPEAYNYLELTPILTTIVGVALLNAALFGFIIIYFERYHLKTTYCVVILLIFTSQVCVGIFALVQTKDGDDLSKRIVTTTETLFNQTENGELINAIQTSLKCCGPFGPTFWNETSNKPFPESCCSDKTCTNVHPNGCRSSIFEFLLNSCKITGIALLAFALIEMIGTVFMCHTFFRLNEASKMCLVQECVKFVVLAFNLVFVLVGAALITLGSLYLANLNDITKAIPDPYDHFNLIPILTIVIGSIIFLISFFGCCGACRNSPCLLSTYAVILLIIFIAQIAIGVFAFLEIKNTDDLGKEVNKTIDEVFHKTSKADVELINLIQQDIKCCGTDGPSFWATTPNKTIPSSCYEDQKNLKGLFQEGCQGAFYNFLMDAARIIGIVVLVLAVTEVVGATFALCLANSARNALRRNDYY</sequence>
<evidence type="ECO:0000256" key="3">
    <source>
        <dbReference type="ARBA" id="ARBA00022989"/>
    </source>
</evidence>
<dbReference type="InParanoid" id="D6WZC0"/>
<evidence type="ECO:0000313" key="6">
    <source>
        <dbReference type="EMBL" id="EFA09728.2"/>
    </source>
</evidence>
<dbReference type="Gene3D" id="1.10.1450.10">
    <property type="entry name" value="Tetraspanin"/>
    <property type="match status" value="2"/>
</dbReference>
<dbReference type="CDD" id="cd03127">
    <property type="entry name" value="tetraspanin_LEL"/>
    <property type="match status" value="2"/>
</dbReference>
<proteinExistence type="predicted"/>
<dbReference type="HOGENOM" id="CLU_055524_6_1_1"/>
<dbReference type="OMA" id="HDNIASH"/>
<evidence type="ECO:0000256" key="5">
    <source>
        <dbReference type="SAM" id="Phobius"/>
    </source>
</evidence>
<keyword evidence="2 5" id="KW-0812">Transmembrane</keyword>